<dbReference type="EMBL" id="CP035495">
    <property type="protein sequence ID" value="QAY63010.1"/>
    <property type="molecule type" value="Genomic_DNA"/>
</dbReference>
<dbReference type="SMART" id="SM00642">
    <property type="entry name" value="Aamy"/>
    <property type="match status" value="1"/>
</dbReference>
<dbReference type="SUPFAM" id="SSF51445">
    <property type="entry name" value="(Trans)glycosidases"/>
    <property type="match status" value="1"/>
</dbReference>
<dbReference type="InterPro" id="IPR004185">
    <property type="entry name" value="Glyco_hydro_13_lg-like_dom"/>
</dbReference>
<dbReference type="KEGG" id="xyl:ET495_06870"/>
<evidence type="ECO:0000256" key="3">
    <source>
        <dbReference type="SAM" id="MobiDB-lite"/>
    </source>
</evidence>
<dbReference type="Pfam" id="PF00128">
    <property type="entry name" value="Alpha-amylase"/>
    <property type="match status" value="1"/>
</dbReference>
<keyword evidence="2" id="KW-0326">Glycosidase</keyword>
<dbReference type="CDD" id="cd11338">
    <property type="entry name" value="AmyAc_CMD"/>
    <property type="match status" value="1"/>
</dbReference>
<name>A0A4P6EK08_9MICO</name>
<dbReference type="GO" id="GO:0005975">
    <property type="term" value="P:carbohydrate metabolic process"/>
    <property type="evidence" value="ECO:0007669"/>
    <property type="project" value="InterPro"/>
</dbReference>
<proteinExistence type="predicted"/>
<dbReference type="OrthoDB" id="9043248at2"/>
<sequence>MTLLDQPHHDGSAGYVPAGRHEAGDVVPVRVRVPHAAGVAGVWLRTVRDGEPRVAEARLDRAGEHEDTYVADVVVHNQPTPYRFLLGAPRAPGGYRWLNGAGVHEHDVPDAGDFRLTTAPPAPAWLGAGTVYQVFPDRFARSARAGDRTLPAWAVPTAWDAEPAPHAPLTAQQLYGGDLDGIAEHLGHLEDLGVTTLYMTPIFPGRSNHRYDASSFGSVDPVLGGDEAFARLTAAAHARGLRVMGDVTTNHTGLGHDWFARAQQDPGSPEHGMFLWAGSGDVPADGADIDPRHQPGYVSWLGHHTLPKLDWSNDEVWRRMVDADDSVIARWLQAPYELDGWRVDVANMTGRYGVADRALQVAQRLRERITQLRPEGALIAEHFHDYTGDLPGDGWHASMNYSGFSRPVWGWLADPAAGYRHLGLPVPYGRGPGRAMVAAMRDFASRVPWQVAAAQWNILGSHDTPRVRSLLGSAETVELAAAMLFAYPGTPMLFAGDETGAVGSNGEHARTTMAWDQAATGGPRWDLTTYGVFRSLSRLRRDCGALRDGGLRWAVAEDDAVAFVRETPDERVLVVVARGPWSGATLPPWVLGTQAPELLYGGSYVATPSLSAGPDGVRVGGAGPAVGVWRLA</sequence>
<dbReference type="CDD" id="cd02857">
    <property type="entry name" value="E_set_CDase_PDE_N"/>
    <property type="match status" value="1"/>
</dbReference>
<organism evidence="5 6">
    <name type="scientific">Xylanimonas allomyrinae</name>
    <dbReference type="NCBI Taxonomy" id="2509459"/>
    <lineage>
        <taxon>Bacteria</taxon>
        <taxon>Bacillati</taxon>
        <taxon>Actinomycetota</taxon>
        <taxon>Actinomycetes</taxon>
        <taxon>Micrococcales</taxon>
        <taxon>Promicromonosporaceae</taxon>
        <taxon>Xylanimonas</taxon>
    </lineage>
</organism>
<protein>
    <submittedName>
        <fullName evidence="5">Glycoside hydrolase family 13 protein</fullName>
    </submittedName>
</protein>
<evidence type="ECO:0000313" key="5">
    <source>
        <dbReference type="EMBL" id="QAY63010.1"/>
    </source>
</evidence>
<dbReference type="PANTHER" id="PTHR10357">
    <property type="entry name" value="ALPHA-AMYLASE FAMILY MEMBER"/>
    <property type="match status" value="1"/>
</dbReference>
<dbReference type="InterPro" id="IPR006047">
    <property type="entry name" value="GH13_cat_dom"/>
</dbReference>
<dbReference type="InterPro" id="IPR017853">
    <property type="entry name" value="GH"/>
</dbReference>
<feature type="region of interest" description="Disordered" evidence="3">
    <location>
        <begin position="1"/>
        <end position="20"/>
    </location>
</feature>
<accession>A0A4P6EK08</accession>
<evidence type="ECO:0000313" key="6">
    <source>
        <dbReference type="Proteomes" id="UP000291758"/>
    </source>
</evidence>
<feature type="compositionally biased region" description="Basic and acidic residues" evidence="3">
    <location>
        <begin position="1"/>
        <end position="11"/>
    </location>
</feature>
<evidence type="ECO:0000256" key="1">
    <source>
        <dbReference type="ARBA" id="ARBA00022801"/>
    </source>
</evidence>
<dbReference type="PANTHER" id="PTHR10357:SF210">
    <property type="entry name" value="MALTODEXTRIN GLUCOSIDASE"/>
    <property type="match status" value="1"/>
</dbReference>
<keyword evidence="6" id="KW-1185">Reference proteome</keyword>
<dbReference type="Proteomes" id="UP000291758">
    <property type="component" value="Chromosome"/>
</dbReference>
<gene>
    <name evidence="5" type="ORF">ET495_06870</name>
</gene>
<dbReference type="Gene3D" id="3.20.20.80">
    <property type="entry name" value="Glycosidases"/>
    <property type="match status" value="1"/>
</dbReference>
<dbReference type="AlphaFoldDB" id="A0A4P6EK08"/>
<keyword evidence="1 5" id="KW-0378">Hydrolase</keyword>
<dbReference type="RefSeq" id="WP_129203704.1">
    <property type="nucleotide sequence ID" value="NZ_CP035495.1"/>
</dbReference>
<feature type="domain" description="Glycosyl hydrolase family 13 catalytic" evidence="4">
    <location>
        <begin position="133"/>
        <end position="540"/>
    </location>
</feature>
<reference evidence="5 6" key="1">
    <citation type="submission" date="2019-01" db="EMBL/GenBank/DDBJ databases">
        <title>Genome sequencing of strain 2JSPR-7.</title>
        <authorList>
            <person name="Heo J."/>
            <person name="Kim S.-J."/>
            <person name="Kim J.-S."/>
            <person name="Hong S.-B."/>
            <person name="Kwon S.-W."/>
        </authorList>
    </citation>
    <scope>NUCLEOTIDE SEQUENCE [LARGE SCALE GENOMIC DNA]</scope>
    <source>
        <strain evidence="5 6">2JSPR-7</strain>
    </source>
</reference>
<evidence type="ECO:0000259" key="4">
    <source>
        <dbReference type="SMART" id="SM00642"/>
    </source>
</evidence>
<dbReference type="GO" id="GO:0004553">
    <property type="term" value="F:hydrolase activity, hydrolyzing O-glycosyl compounds"/>
    <property type="evidence" value="ECO:0007669"/>
    <property type="project" value="InterPro"/>
</dbReference>
<evidence type="ECO:0000256" key="2">
    <source>
        <dbReference type="ARBA" id="ARBA00023295"/>
    </source>
</evidence>